<dbReference type="GO" id="GO:0016747">
    <property type="term" value="F:acyltransferase activity, transferring groups other than amino-acyl groups"/>
    <property type="evidence" value="ECO:0007669"/>
    <property type="project" value="InterPro"/>
</dbReference>
<evidence type="ECO:0000313" key="3">
    <source>
        <dbReference type="EMBL" id="NOL40595.1"/>
    </source>
</evidence>
<reference evidence="3 4" key="1">
    <citation type="submission" date="2020-05" db="EMBL/GenBank/DDBJ databases">
        <title>Genome sequence of Kribbella sandramycini ATCC 39419.</title>
        <authorList>
            <person name="Maclea K.S."/>
            <person name="Fair J.L."/>
        </authorList>
    </citation>
    <scope>NUCLEOTIDE SEQUENCE [LARGE SCALE GENOMIC DNA]</scope>
    <source>
        <strain evidence="3 4">ATCC 39419</strain>
    </source>
</reference>
<sequence length="267" mass="28129">MELTERLELAETEMLAGLSKVPPAIGEQLGISTQRVGQGIALVVGNDPTDYWSQAHGLGFDRPLDGEVVAEVLEFTQAADGRAMNFHVAPAVLPADWDDICAKYGLSRGSTMVKTARAAAPVAKVETDLRIEPLGAEDVDAFVAIQVAAFEVSDEIGAMLGAFTHMPGVTVYGAWDGDTLAGTGVLVVVGEVAELVSGATLPAYRGRGAQSALMARRLEDAYAAGCLWAAAETGKPGPGEHNSSLANMQRAGLEVVYERPIYSWRAE</sequence>
<name>A0A7Y4NZZ4_9ACTN</name>
<dbReference type="Proteomes" id="UP000534306">
    <property type="component" value="Unassembled WGS sequence"/>
</dbReference>
<dbReference type="PROSITE" id="PS51186">
    <property type="entry name" value="GNAT"/>
    <property type="match status" value="1"/>
</dbReference>
<dbReference type="Pfam" id="PF00583">
    <property type="entry name" value="Acetyltransf_1"/>
    <property type="match status" value="1"/>
</dbReference>
<gene>
    <name evidence="2" type="ORF">HNR71_005208</name>
    <name evidence="3" type="ORF">HPO96_10095</name>
</gene>
<evidence type="ECO:0000313" key="2">
    <source>
        <dbReference type="EMBL" id="MBB6569571.1"/>
    </source>
</evidence>
<dbReference type="EMBL" id="JACHKF010000001">
    <property type="protein sequence ID" value="MBB6569571.1"/>
    <property type="molecule type" value="Genomic_DNA"/>
</dbReference>
<dbReference type="Gene3D" id="3.40.630.30">
    <property type="match status" value="1"/>
</dbReference>
<comment type="caution">
    <text evidence="3">The sequence shown here is derived from an EMBL/GenBank/DDBJ whole genome shotgun (WGS) entry which is preliminary data.</text>
</comment>
<dbReference type="InterPro" id="IPR000182">
    <property type="entry name" value="GNAT_dom"/>
</dbReference>
<feature type="domain" description="N-acetyltransferase" evidence="1">
    <location>
        <begin position="129"/>
        <end position="267"/>
    </location>
</feature>
<dbReference type="RefSeq" id="WP_171673085.1">
    <property type="nucleotide sequence ID" value="NZ_BAAAGT010000002.1"/>
</dbReference>
<evidence type="ECO:0000259" key="1">
    <source>
        <dbReference type="PROSITE" id="PS51186"/>
    </source>
</evidence>
<dbReference type="Proteomes" id="UP000553957">
    <property type="component" value="Unassembled WGS sequence"/>
</dbReference>
<evidence type="ECO:0000313" key="5">
    <source>
        <dbReference type="Proteomes" id="UP000553957"/>
    </source>
</evidence>
<dbReference type="CDD" id="cd04301">
    <property type="entry name" value="NAT_SF"/>
    <property type="match status" value="1"/>
</dbReference>
<keyword evidence="3" id="KW-0808">Transferase</keyword>
<dbReference type="EMBL" id="JABJRC010000002">
    <property type="protein sequence ID" value="NOL40595.1"/>
    <property type="molecule type" value="Genomic_DNA"/>
</dbReference>
<accession>A0A7Y4NZZ4</accession>
<reference evidence="2 5" key="2">
    <citation type="submission" date="2020-08" db="EMBL/GenBank/DDBJ databases">
        <title>Sequencing the genomes of 1000 actinobacteria strains.</title>
        <authorList>
            <person name="Klenk H.-P."/>
        </authorList>
    </citation>
    <scope>NUCLEOTIDE SEQUENCE [LARGE SCALE GENOMIC DNA]</scope>
    <source>
        <strain evidence="2 5">DSM 15626</strain>
    </source>
</reference>
<dbReference type="SUPFAM" id="SSF55729">
    <property type="entry name" value="Acyl-CoA N-acyltransferases (Nat)"/>
    <property type="match status" value="1"/>
</dbReference>
<keyword evidence="4" id="KW-1185">Reference proteome</keyword>
<protein>
    <submittedName>
        <fullName evidence="3">GNAT family N-acetyltransferase</fullName>
    </submittedName>
    <submittedName>
        <fullName evidence="2">GNAT superfamily N-acetyltransferase</fullName>
    </submittedName>
</protein>
<organism evidence="3 4">
    <name type="scientific">Kribbella sandramycini</name>
    <dbReference type="NCBI Taxonomy" id="60450"/>
    <lineage>
        <taxon>Bacteria</taxon>
        <taxon>Bacillati</taxon>
        <taxon>Actinomycetota</taxon>
        <taxon>Actinomycetes</taxon>
        <taxon>Propionibacteriales</taxon>
        <taxon>Kribbellaceae</taxon>
        <taxon>Kribbella</taxon>
    </lineage>
</organism>
<dbReference type="InterPro" id="IPR016181">
    <property type="entry name" value="Acyl_CoA_acyltransferase"/>
</dbReference>
<proteinExistence type="predicted"/>
<evidence type="ECO:0000313" key="4">
    <source>
        <dbReference type="Proteomes" id="UP000534306"/>
    </source>
</evidence>
<dbReference type="AlphaFoldDB" id="A0A7Y4NZZ4"/>